<dbReference type="Gene3D" id="3.40.710.10">
    <property type="entry name" value="DD-peptidase/beta-lactamase superfamily"/>
    <property type="match status" value="2"/>
</dbReference>
<dbReference type="OrthoDB" id="599597at2"/>
<gene>
    <name evidence="3" type="ORF">B0I18_101183</name>
</gene>
<dbReference type="EMBL" id="PYGD01000001">
    <property type="protein sequence ID" value="PSK94033.1"/>
    <property type="molecule type" value="Genomic_DNA"/>
</dbReference>
<dbReference type="GO" id="GO:0008658">
    <property type="term" value="F:penicillin binding"/>
    <property type="evidence" value="ECO:0007669"/>
    <property type="project" value="InterPro"/>
</dbReference>
<proteinExistence type="predicted"/>
<sequence>MRLKGLYLVLPALAIILLNLFFGSIISWFLSIAIVACLVYYVLQVNIENIIYQKTNAVDVSDEVRAGAAAVIKKYKVILSFALLTTVFVSGVICISRTTNPSGSHPWFLNNDYHGISNTGITFRKTLSLTQASRDSFNTYGGLDITRKGDAEVSLRFSDFYQPVFGATEEEQVYTPLNNIFPKGFNRSFKISNGLNTLEVSLQEQERGFMDMLRGGRGKKMTYDIRVESKDPRLAEEANITLPYSDHLVVEDRELKEGKLLYNLLLNGRSFSSGQNESYLVLEYLLRQLGESYLLANYNGTERYYTVFPAQDFIANRYQLFADGQAVQPQVSNSASLAAGRKFYIGFHNVNEKAYFGTVNNADYDASASGSSLALLFDYPPAYLLSGPEAQQQTGSRNLRFISNNNENIIASELKEGFFFKNYNLGTDHTINASIDYLSQGPNVALQAGISDHNRNNVYYKVSNNRFRLQSSDSEVQYLFAIRDFSQNGFHYSKLLLFALLIYLGFTVLLIFFPGKSLVRIEPVIFTVIYALLIVRFILYWRLATFPPLENISKYELENTILNFDYRWGIRLPVPLTLIWVYLFLIILAAYRYVAARGRSVIWAPAEQWNLKTMKRINTGYALFIGLCTVLYFINDKILHLEVLIRVTAIIVPVVGYCYFAMLANKYFSFDAEWVKPGESRFYIRAKAYLHYFINNPVFLITLLTILYFALTDRGFAILFTLFILLKNIFLNFLKKPFNSGEVKLQHMLFRPNNYWVYGILSLVVYLAILSFKSLFYYLITYKLVVLWLVLFVPCIILWLFYRKYAKIRLALTAVLAVFTLLLVVPPTRNLIEAKATGAIKHVQFRASIIHQPISELLAQNAFSSFQTRKIIETAENQWFINSYINKPYDNNAVINLRPYSKVGVDYNTQTRDVVIARFVIGELGNFTMYLVLVLTLLPLILYLISYRLTDNHYFKLNYRSYAGVLPLLLLFTISLFVWLTATNRFVFFGQDFPFLSLTSKLSVVLPLILFGITLTQQPETYRSHQLKLQNNFARYAFFTALVAGFALTTIKSNELSSNNFSIIVEKTKTWINRDLNAVLYEIQDSLDAKHKKYTYTSLIRTLEKDKRFEALLDDSLKDNYTKSIFRQLVEKPSGALRIDNPLYMIYDNDKYTALYNEHLYLELPAVENRKVWNGSVREAWTNLTAQAHIDYNNNRTVVPLPYSRYDAASGIRMAVLPAGWFVKAKDDIGIIGLEASERGKGELFVSRPGGSRVKQLSAAYASTSASEDVVSINSRGNKSVIAFANAGNVFAVNKWINGGYEILYPQRGNNFWMYHFANAVRNAYTADSMLQRHVGISLDYTLVEDVQRMVDATYGNTARANKRFKFSVIAADGNGNISTMNDFVSNRIPLDPNDKASINRLQQRHFFFSNIRNERDQWGNSNLMSMHLGPGSSIKPVTMAAVASQVNAGWGSLYMRAPDQGAYSNYGGFRLRKPWENDDHYRAGLLGVDKFIEVSSNFYQSAIIFLGSYPKSAFVKNNTVSLKNVLSGQAGANNSYPVFEFNGGVYYLPNYNNRNGNWPLTNYEAKKKKSYFGNEHSVLALGLERNLKLHTSDMDENGYARNSYTRVNIADSTLYAMLSRNKGSNFLWSFPEQSSFLQGQRAFPDPEQNFNLGLKTATLGGYPYQMSPFMMLQMYTALFTQNRNTSLHVLPARAAVVPWQADSTWQGNDPFNQFLAAGVFKGMNDVIYGGSGTAHAIGGLRGAHPGYYFYAKTGTINEQGSGAKNSRRLIVVVANKDLQQAANIGKPDTKVYALYFAVDNNRDFDWSLLNNIINRTMASRSFTQYFNTIGR</sequence>
<dbReference type="Proteomes" id="UP000240572">
    <property type="component" value="Unassembled WGS sequence"/>
</dbReference>
<dbReference type="Pfam" id="PF00905">
    <property type="entry name" value="Transpeptidase"/>
    <property type="match status" value="1"/>
</dbReference>
<dbReference type="InterPro" id="IPR001460">
    <property type="entry name" value="PCN-bd_Tpept"/>
</dbReference>
<feature type="transmembrane region" description="Helical" evidence="1">
    <location>
        <begin position="785"/>
        <end position="801"/>
    </location>
</feature>
<evidence type="ECO:0000256" key="1">
    <source>
        <dbReference type="SAM" id="Phobius"/>
    </source>
</evidence>
<feature type="transmembrane region" description="Helical" evidence="1">
    <location>
        <begin position="495"/>
        <end position="513"/>
    </location>
</feature>
<feature type="transmembrane region" description="Helical" evidence="1">
    <location>
        <begin position="12"/>
        <end position="43"/>
    </location>
</feature>
<feature type="transmembrane region" description="Helical" evidence="1">
    <location>
        <begin position="755"/>
        <end position="779"/>
    </location>
</feature>
<feature type="transmembrane region" description="Helical" evidence="1">
    <location>
        <begin position="75"/>
        <end position="93"/>
    </location>
</feature>
<feature type="transmembrane region" description="Helical" evidence="1">
    <location>
        <begin position="572"/>
        <end position="595"/>
    </location>
</feature>
<feature type="transmembrane region" description="Helical" evidence="1">
    <location>
        <begin position="616"/>
        <end position="635"/>
    </location>
</feature>
<feature type="transmembrane region" description="Helical" evidence="1">
    <location>
        <begin position="927"/>
        <end position="947"/>
    </location>
</feature>
<protein>
    <recommendedName>
        <fullName evidence="2">Penicillin-binding protein transpeptidase domain-containing protein</fullName>
    </recommendedName>
</protein>
<feature type="transmembrane region" description="Helical" evidence="1">
    <location>
        <begin position="525"/>
        <end position="543"/>
    </location>
</feature>
<feature type="transmembrane region" description="Helical" evidence="1">
    <location>
        <begin position="689"/>
        <end position="710"/>
    </location>
</feature>
<feature type="transmembrane region" description="Helical" evidence="1">
    <location>
        <begin position="647"/>
        <end position="668"/>
    </location>
</feature>
<organism evidence="3 4">
    <name type="scientific">Taibaiella chishuiensis</name>
    <dbReference type="NCBI Taxonomy" id="1434707"/>
    <lineage>
        <taxon>Bacteria</taxon>
        <taxon>Pseudomonadati</taxon>
        <taxon>Bacteroidota</taxon>
        <taxon>Chitinophagia</taxon>
        <taxon>Chitinophagales</taxon>
        <taxon>Chitinophagaceae</taxon>
        <taxon>Taibaiella</taxon>
    </lineage>
</organism>
<feature type="transmembrane region" description="Helical" evidence="1">
    <location>
        <begin position="959"/>
        <end position="981"/>
    </location>
</feature>
<dbReference type="SUPFAM" id="SSF56601">
    <property type="entry name" value="beta-lactamase/transpeptidase-like"/>
    <property type="match status" value="1"/>
</dbReference>
<keyword evidence="1" id="KW-0472">Membrane</keyword>
<evidence type="ECO:0000313" key="3">
    <source>
        <dbReference type="EMBL" id="PSK94033.1"/>
    </source>
</evidence>
<feature type="transmembrane region" description="Helical" evidence="1">
    <location>
        <begin position="993"/>
        <end position="1013"/>
    </location>
</feature>
<feature type="domain" description="Penicillin-binding protein transpeptidase" evidence="2">
    <location>
        <begin position="1662"/>
        <end position="1803"/>
    </location>
</feature>
<feature type="transmembrane region" description="Helical" evidence="1">
    <location>
        <begin position="1033"/>
        <end position="1051"/>
    </location>
</feature>
<evidence type="ECO:0000313" key="4">
    <source>
        <dbReference type="Proteomes" id="UP000240572"/>
    </source>
</evidence>
<feature type="transmembrane region" description="Helical" evidence="1">
    <location>
        <begin position="716"/>
        <end position="734"/>
    </location>
</feature>
<keyword evidence="1" id="KW-1133">Transmembrane helix</keyword>
<feature type="transmembrane region" description="Helical" evidence="1">
    <location>
        <begin position="808"/>
        <end position="825"/>
    </location>
</feature>
<keyword evidence="1" id="KW-0812">Transmembrane</keyword>
<comment type="caution">
    <text evidence="3">The sequence shown here is derived from an EMBL/GenBank/DDBJ whole genome shotgun (WGS) entry which is preliminary data.</text>
</comment>
<keyword evidence="4" id="KW-1185">Reference proteome</keyword>
<name>A0A2P8D9Z8_9BACT</name>
<dbReference type="InterPro" id="IPR012338">
    <property type="entry name" value="Beta-lactam/transpept-like"/>
</dbReference>
<reference evidence="3 4" key="1">
    <citation type="submission" date="2018-03" db="EMBL/GenBank/DDBJ databases">
        <title>Genomic Encyclopedia of Type Strains, Phase III (KMG-III): the genomes of soil and plant-associated and newly described type strains.</title>
        <authorList>
            <person name="Whitman W."/>
        </authorList>
    </citation>
    <scope>NUCLEOTIDE SEQUENCE [LARGE SCALE GENOMIC DNA]</scope>
    <source>
        <strain evidence="3 4">CGMCC 1.12700</strain>
    </source>
</reference>
<accession>A0A2P8D9Z8</accession>
<dbReference type="RefSeq" id="WP_106520770.1">
    <property type="nucleotide sequence ID" value="NZ_PYGD01000001.1"/>
</dbReference>
<evidence type="ECO:0000259" key="2">
    <source>
        <dbReference type="Pfam" id="PF00905"/>
    </source>
</evidence>